<proteinExistence type="predicted"/>
<dbReference type="InterPro" id="IPR017451">
    <property type="entry name" value="F-box-assoc_interact_dom"/>
</dbReference>
<dbReference type="InterPro" id="IPR001810">
    <property type="entry name" value="F-box_dom"/>
</dbReference>
<evidence type="ECO:0000259" key="1">
    <source>
        <dbReference type="Pfam" id="PF00646"/>
    </source>
</evidence>
<name>A0AAV1CEQ5_OLDCO</name>
<dbReference type="InterPro" id="IPR050796">
    <property type="entry name" value="SCF_F-box_component"/>
</dbReference>
<keyword evidence="4" id="KW-1185">Reference proteome</keyword>
<dbReference type="Pfam" id="PF08268">
    <property type="entry name" value="FBA_3"/>
    <property type="match status" value="1"/>
</dbReference>
<evidence type="ECO:0000259" key="2">
    <source>
        <dbReference type="Pfam" id="PF08268"/>
    </source>
</evidence>
<feature type="domain" description="F-box associated beta-propeller type 3" evidence="2">
    <location>
        <begin position="128"/>
        <end position="326"/>
    </location>
</feature>
<organism evidence="3 4">
    <name type="scientific">Oldenlandia corymbosa var. corymbosa</name>
    <dbReference type="NCBI Taxonomy" id="529605"/>
    <lineage>
        <taxon>Eukaryota</taxon>
        <taxon>Viridiplantae</taxon>
        <taxon>Streptophyta</taxon>
        <taxon>Embryophyta</taxon>
        <taxon>Tracheophyta</taxon>
        <taxon>Spermatophyta</taxon>
        <taxon>Magnoliopsida</taxon>
        <taxon>eudicotyledons</taxon>
        <taxon>Gunneridae</taxon>
        <taxon>Pentapetalae</taxon>
        <taxon>asterids</taxon>
        <taxon>lamiids</taxon>
        <taxon>Gentianales</taxon>
        <taxon>Rubiaceae</taxon>
        <taxon>Rubioideae</taxon>
        <taxon>Spermacoceae</taxon>
        <taxon>Hedyotis-Oldenlandia complex</taxon>
        <taxon>Oldenlandia</taxon>
    </lineage>
</organism>
<evidence type="ECO:0000313" key="3">
    <source>
        <dbReference type="EMBL" id="CAI9094064.1"/>
    </source>
</evidence>
<dbReference type="EMBL" id="OX459119">
    <property type="protein sequence ID" value="CAI9094064.1"/>
    <property type="molecule type" value="Genomic_DNA"/>
</dbReference>
<dbReference type="InterPro" id="IPR013187">
    <property type="entry name" value="F-box-assoc_dom_typ3"/>
</dbReference>
<dbReference type="PANTHER" id="PTHR31672">
    <property type="entry name" value="BNACNNG10540D PROTEIN"/>
    <property type="match status" value="1"/>
</dbReference>
<evidence type="ECO:0000313" key="4">
    <source>
        <dbReference type="Proteomes" id="UP001161247"/>
    </source>
</evidence>
<dbReference type="InterPro" id="IPR036047">
    <property type="entry name" value="F-box-like_dom_sf"/>
</dbReference>
<sequence>MIKEEEYYASLLSSSSLTPFFSDDITLQIIIRLPSKSLIRLSCLSKLWYVFIFSNQHNFARSHLQHHHPHGRGGAFWMGFYQRFFSFRDAPRAQDLPRYLADADPVTMFRTRRYGSLNVCFHLPEKLVMVACCDGVLCFFKRNESTFPYNKKDVQIYLWNPALRQCIQLPSRINVGYYCNIIGFGFDSFSQDYIVAKIQYCGVLPEGRTIHTVDVYTLKTHSWTTIRFEPISLKFSPDQCNPKCVVLNGYVYWLNPIKQNTVDYIHATKGDNDDGKEQNNHHHPMLLIPDFVMIVPKHRRLALYKGRLALYGNTGDGNYELWVMPEVITTETNNNNDDGSWMRKFVISTRDLGFQFRDWWDCVTPSGRFLALDLNQAANRYASIGYGVRVLCERLVLYNPETRNVEEVKDGMTQWGVYFAADNYVESFVPLMPLQHILLSTQNKVKKKKKISSLWRKIFLPSA</sequence>
<dbReference type="SUPFAM" id="SSF81383">
    <property type="entry name" value="F-box domain"/>
    <property type="match status" value="1"/>
</dbReference>
<dbReference type="Pfam" id="PF00646">
    <property type="entry name" value="F-box"/>
    <property type="match status" value="1"/>
</dbReference>
<dbReference type="AlphaFoldDB" id="A0AAV1CEQ5"/>
<dbReference type="PANTHER" id="PTHR31672:SF13">
    <property type="entry name" value="F-BOX PROTEIN CPR30-LIKE"/>
    <property type="match status" value="1"/>
</dbReference>
<dbReference type="Proteomes" id="UP001161247">
    <property type="component" value="Chromosome 2"/>
</dbReference>
<accession>A0AAV1CEQ5</accession>
<gene>
    <name evidence="3" type="ORF">OLC1_LOCUS5326</name>
</gene>
<feature type="domain" description="F-box" evidence="1">
    <location>
        <begin position="23"/>
        <end position="54"/>
    </location>
</feature>
<dbReference type="NCBIfam" id="TIGR01640">
    <property type="entry name" value="F_box_assoc_1"/>
    <property type="match status" value="1"/>
</dbReference>
<protein>
    <submittedName>
        <fullName evidence="3">OLC1v1029720C1</fullName>
    </submittedName>
</protein>
<reference evidence="3" key="1">
    <citation type="submission" date="2023-03" db="EMBL/GenBank/DDBJ databases">
        <authorList>
            <person name="Julca I."/>
        </authorList>
    </citation>
    <scope>NUCLEOTIDE SEQUENCE</scope>
</reference>